<sequence>MVKSNRTIARQLNLRVCQAVDVSACGQY</sequence>
<keyword evidence="2" id="KW-1185">Reference proteome</keyword>
<dbReference type="Proteomes" id="UP000054558">
    <property type="component" value="Unassembled WGS sequence"/>
</dbReference>
<evidence type="ECO:0000313" key="1">
    <source>
        <dbReference type="EMBL" id="GAQ89005.1"/>
    </source>
</evidence>
<proteinExistence type="predicted"/>
<organism evidence="1 2">
    <name type="scientific">Klebsormidium nitens</name>
    <name type="common">Green alga</name>
    <name type="synonym">Ulothrix nitens</name>
    <dbReference type="NCBI Taxonomy" id="105231"/>
    <lineage>
        <taxon>Eukaryota</taxon>
        <taxon>Viridiplantae</taxon>
        <taxon>Streptophyta</taxon>
        <taxon>Klebsormidiophyceae</taxon>
        <taxon>Klebsormidiales</taxon>
        <taxon>Klebsormidiaceae</taxon>
        <taxon>Klebsormidium</taxon>
    </lineage>
</organism>
<evidence type="ECO:0000313" key="2">
    <source>
        <dbReference type="Proteomes" id="UP000054558"/>
    </source>
</evidence>
<dbReference type="OrthoDB" id="2105857at2759"/>
<name>A0A1Y1IDG4_KLENI</name>
<gene>
    <name evidence="1" type="ORF">KFL_004780050</name>
</gene>
<dbReference type="EMBL" id="DF237427">
    <property type="protein sequence ID" value="GAQ89005.1"/>
    <property type="molecule type" value="Genomic_DNA"/>
</dbReference>
<protein>
    <submittedName>
        <fullName evidence="1">Uncharacterized protein</fullName>
    </submittedName>
</protein>
<dbReference type="AlphaFoldDB" id="A0A1Y1IDG4"/>
<feature type="non-terminal residue" evidence="1">
    <location>
        <position position="28"/>
    </location>
</feature>
<accession>A0A1Y1IDG4</accession>
<reference evidence="1 2" key="1">
    <citation type="journal article" date="2014" name="Nat. Commun.">
        <title>Klebsormidium flaccidum genome reveals primary factors for plant terrestrial adaptation.</title>
        <authorList>
            <person name="Hori K."/>
            <person name="Maruyama F."/>
            <person name="Fujisawa T."/>
            <person name="Togashi T."/>
            <person name="Yamamoto N."/>
            <person name="Seo M."/>
            <person name="Sato S."/>
            <person name="Yamada T."/>
            <person name="Mori H."/>
            <person name="Tajima N."/>
            <person name="Moriyama T."/>
            <person name="Ikeuchi M."/>
            <person name="Watanabe M."/>
            <person name="Wada H."/>
            <person name="Kobayashi K."/>
            <person name="Saito M."/>
            <person name="Masuda T."/>
            <person name="Sasaki-Sekimoto Y."/>
            <person name="Mashiguchi K."/>
            <person name="Awai K."/>
            <person name="Shimojima M."/>
            <person name="Masuda S."/>
            <person name="Iwai M."/>
            <person name="Nobusawa T."/>
            <person name="Narise T."/>
            <person name="Kondo S."/>
            <person name="Saito H."/>
            <person name="Sato R."/>
            <person name="Murakawa M."/>
            <person name="Ihara Y."/>
            <person name="Oshima-Yamada Y."/>
            <person name="Ohtaka K."/>
            <person name="Satoh M."/>
            <person name="Sonobe K."/>
            <person name="Ishii M."/>
            <person name="Ohtani R."/>
            <person name="Kanamori-Sato M."/>
            <person name="Honoki R."/>
            <person name="Miyazaki D."/>
            <person name="Mochizuki H."/>
            <person name="Umetsu J."/>
            <person name="Higashi K."/>
            <person name="Shibata D."/>
            <person name="Kamiya Y."/>
            <person name="Sato N."/>
            <person name="Nakamura Y."/>
            <person name="Tabata S."/>
            <person name="Ida S."/>
            <person name="Kurokawa K."/>
            <person name="Ohta H."/>
        </authorList>
    </citation>
    <scope>NUCLEOTIDE SEQUENCE [LARGE SCALE GENOMIC DNA]</scope>
    <source>
        <strain evidence="1 2">NIES-2285</strain>
    </source>
</reference>